<comment type="subcellular location">
    <subcellularLocation>
        <location evidence="1">Membrane</location>
        <topology evidence="1">Multi-pass membrane protein</topology>
    </subcellularLocation>
</comment>
<accession>A0A1B1TC97</accession>
<keyword evidence="4 5" id="KW-0472">Membrane</keyword>
<feature type="transmembrane region" description="Helical" evidence="5">
    <location>
        <begin position="73"/>
        <end position="90"/>
    </location>
</feature>
<dbReference type="InterPro" id="IPR002033">
    <property type="entry name" value="TatC"/>
</dbReference>
<organism evidence="6">
    <name type="scientific">uncultured Poseidoniia archaeon</name>
    <dbReference type="NCBI Taxonomy" id="1697135"/>
    <lineage>
        <taxon>Archaea</taxon>
        <taxon>Methanobacteriati</taxon>
        <taxon>Thermoplasmatota</taxon>
        <taxon>Candidatus Poseidoniia</taxon>
        <taxon>environmental samples</taxon>
    </lineage>
</organism>
<dbReference type="EMBL" id="KP211862">
    <property type="protein sequence ID" value="ANV79907.1"/>
    <property type="molecule type" value="Genomic_DNA"/>
</dbReference>
<evidence type="ECO:0000313" key="6">
    <source>
        <dbReference type="EMBL" id="ANV79907.1"/>
    </source>
</evidence>
<evidence type="ECO:0000256" key="5">
    <source>
        <dbReference type="SAM" id="Phobius"/>
    </source>
</evidence>
<reference evidence="6" key="1">
    <citation type="submission" date="2014-11" db="EMBL/GenBank/DDBJ databases">
        <authorList>
            <person name="Zhu J."/>
            <person name="Qi W."/>
            <person name="Song R."/>
        </authorList>
    </citation>
    <scope>NUCLEOTIDE SEQUENCE</scope>
</reference>
<dbReference type="GO" id="GO:0016020">
    <property type="term" value="C:membrane"/>
    <property type="evidence" value="ECO:0007669"/>
    <property type="project" value="UniProtKB-SubCell"/>
</dbReference>
<evidence type="ECO:0000256" key="1">
    <source>
        <dbReference type="ARBA" id="ARBA00004141"/>
    </source>
</evidence>
<reference evidence="6" key="2">
    <citation type="journal article" date="2015" name="ISME J.">
        <title>A new class of marine Euryarchaeota group II from the Mediterranean deep chlorophyll maximum.</title>
        <authorList>
            <person name="Martin-Cuadrado A.B."/>
            <person name="Garcia-Heredia I."/>
            <person name="Molto A.G."/>
            <person name="Lopez-Ubeda R."/>
            <person name="Kimes N."/>
            <person name="Lopez-Garcia P."/>
            <person name="Moreira D."/>
            <person name="Rodriguez-Valera F."/>
        </authorList>
    </citation>
    <scope>NUCLEOTIDE SEQUENCE</scope>
</reference>
<name>A0A1B1TC97_9ARCH</name>
<proteinExistence type="predicted"/>
<evidence type="ECO:0008006" key="7">
    <source>
        <dbReference type="Google" id="ProtNLM"/>
    </source>
</evidence>
<feature type="transmembrane region" description="Helical" evidence="5">
    <location>
        <begin position="110"/>
        <end position="138"/>
    </location>
</feature>
<sequence>MEFYQNEKMTFSEHFSELFKIIRFSALGVVMVSIFLSFYIDDILGNWLESLSLDADNFVFSVYSPYDWIDTKWALLLIFSIAMILPYTTYKIRNFALPGLYDREKKWFTLSLLFSGVIIPILLYLIWFIALPFLVNYFDEVGMVEGGNNIVSARYDAVSIISLGIGVSWILVIGTLTTLVLSMSRFFGMVTDNESRIRIRILLICFSLVLLSLPSTYDGLRIIISLLTVLFADSISRLTPIFE</sequence>
<protein>
    <recommendedName>
        <fullName evidence="7">Sec-independent protein translocase protein TatC</fullName>
    </recommendedName>
</protein>
<keyword evidence="3 5" id="KW-1133">Transmembrane helix</keyword>
<evidence type="ECO:0000256" key="3">
    <source>
        <dbReference type="ARBA" id="ARBA00022989"/>
    </source>
</evidence>
<feature type="transmembrane region" description="Helical" evidence="5">
    <location>
        <begin position="21"/>
        <end position="40"/>
    </location>
</feature>
<evidence type="ECO:0000256" key="2">
    <source>
        <dbReference type="ARBA" id="ARBA00022692"/>
    </source>
</evidence>
<feature type="transmembrane region" description="Helical" evidence="5">
    <location>
        <begin position="158"/>
        <end position="181"/>
    </location>
</feature>
<keyword evidence="2 5" id="KW-0812">Transmembrane</keyword>
<feature type="transmembrane region" description="Helical" evidence="5">
    <location>
        <begin position="201"/>
        <end position="217"/>
    </location>
</feature>
<dbReference type="Pfam" id="PF00902">
    <property type="entry name" value="TatC"/>
    <property type="match status" value="1"/>
</dbReference>
<dbReference type="AlphaFoldDB" id="A0A1B1TC97"/>
<evidence type="ECO:0000256" key="4">
    <source>
        <dbReference type="ARBA" id="ARBA00023136"/>
    </source>
</evidence>